<keyword evidence="2" id="KW-1185">Reference proteome</keyword>
<sequence>MGCALFNGFKCRFILQNIAGAEWADVRAGIDEAND</sequence>
<proteinExistence type="predicted"/>
<gene>
    <name evidence="1" type="ORF">DJ90_2963</name>
</gene>
<reference evidence="1 2" key="1">
    <citation type="submission" date="2014-04" db="EMBL/GenBank/DDBJ databases">
        <authorList>
            <person name="Bishop-Lilly K.A."/>
            <person name="Broomall S.M."/>
            <person name="Chain P.S."/>
            <person name="Chertkov O."/>
            <person name="Coyne S.R."/>
            <person name="Daligault H.E."/>
            <person name="Davenport K.W."/>
            <person name="Erkkila T."/>
            <person name="Frey K.G."/>
            <person name="Gibbons H.S."/>
            <person name="Gu W."/>
            <person name="Jaissle J."/>
            <person name="Johnson S.L."/>
            <person name="Koroleva G.I."/>
            <person name="Ladner J.T."/>
            <person name="Lo C.-C."/>
            <person name="Minogue T.D."/>
            <person name="Munk C."/>
            <person name="Palacios G.F."/>
            <person name="Redden C.L."/>
            <person name="Rosenzweig C.N."/>
            <person name="Scholz M.B."/>
            <person name="Teshima H."/>
            <person name="Xu Y."/>
        </authorList>
    </citation>
    <scope>NUCLEOTIDE SEQUENCE [LARGE SCALE GENOMIC DNA]</scope>
    <source>
        <strain evidence="1 2">8244</strain>
    </source>
</reference>
<protein>
    <submittedName>
        <fullName evidence="1">Uncharacterized protein</fullName>
    </submittedName>
</protein>
<dbReference type="HOGENOM" id="CLU_3366201_0_0_9"/>
<accession>A0A090Y408</accession>
<organism evidence="1 2">
    <name type="scientific">Paenibacillus macerans</name>
    <name type="common">Bacillus macerans</name>
    <dbReference type="NCBI Taxonomy" id="44252"/>
    <lineage>
        <taxon>Bacteria</taxon>
        <taxon>Bacillati</taxon>
        <taxon>Bacillota</taxon>
        <taxon>Bacilli</taxon>
        <taxon>Bacillales</taxon>
        <taxon>Paenibacillaceae</taxon>
        <taxon>Paenibacillus</taxon>
    </lineage>
</organism>
<evidence type="ECO:0000313" key="2">
    <source>
        <dbReference type="Proteomes" id="UP000029278"/>
    </source>
</evidence>
<name>A0A090Y408_PAEMA</name>
<evidence type="ECO:0000313" key="1">
    <source>
        <dbReference type="EMBL" id="KFM92961.1"/>
    </source>
</evidence>
<dbReference type="EMBL" id="JMQA01000053">
    <property type="protein sequence ID" value="KFM92961.1"/>
    <property type="molecule type" value="Genomic_DNA"/>
</dbReference>
<comment type="caution">
    <text evidence="1">The sequence shown here is derived from an EMBL/GenBank/DDBJ whole genome shotgun (WGS) entry which is preliminary data.</text>
</comment>
<dbReference type="Proteomes" id="UP000029278">
    <property type="component" value="Unassembled WGS sequence"/>
</dbReference>
<dbReference type="STRING" id="44252.DJ90_2963"/>
<dbReference type="AlphaFoldDB" id="A0A090Y408"/>